<dbReference type="Pfam" id="PF04542">
    <property type="entry name" value="Sigma70_r2"/>
    <property type="match status" value="1"/>
</dbReference>
<evidence type="ECO:0000313" key="9">
    <source>
        <dbReference type="Proteomes" id="UP000283589"/>
    </source>
</evidence>
<dbReference type="InterPro" id="IPR013325">
    <property type="entry name" value="RNA_pol_sigma_r2"/>
</dbReference>
<dbReference type="RefSeq" id="WP_118261488.1">
    <property type="nucleotide sequence ID" value="NZ_CABJDM010000011.1"/>
</dbReference>
<dbReference type="SUPFAM" id="SSF88946">
    <property type="entry name" value="Sigma2 domain of RNA polymerase sigma factors"/>
    <property type="match status" value="1"/>
</dbReference>
<proteinExistence type="inferred from homology"/>
<organism evidence="7 9">
    <name type="scientific">Butyricimonas virosa</name>
    <dbReference type="NCBI Taxonomy" id="544645"/>
    <lineage>
        <taxon>Bacteria</taxon>
        <taxon>Pseudomonadati</taxon>
        <taxon>Bacteroidota</taxon>
        <taxon>Bacteroidia</taxon>
        <taxon>Bacteroidales</taxon>
        <taxon>Odoribacteraceae</taxon>
        <taxon>Butyricimonas</taxon>
    </lineage>
</organism>
<evidence type="ECO:0000313" key="10">
    <source>
        <dbReference type="Proteomes" id="UP000286038"/>
    </source>
</evidence>
<dbReference type="EMBL" id="QRPV01000011">
    <property type="protein sequence ID" value="RHM42682.1"/>
    <property type="molecule type" value="Genomic_DNA"/>
</dbReference>
<dbReference type="GO" id="GO:0016987">
    <property type="term" value="F:sigma factor activity"/>
    <property type="evidence" value="ECO:0007669"/>
    <property type="project" value="UniProtKB-KW"/>
</dbReference>
<evidence type="ECO:0000256" key="2">
    <source>
        <dbReference type="ARBA" id="ARBA00023015"/>
    </source>
</evidence>
<dbReference type="InterPro" id="IPR036388">
    <property type="entry name" value="WH-like_DNA-bd_sf"/>
</dbReference>
<evidence type="ECO:0000256" key="3">
    <source>
        <dbReference type="ARBA" id="ARBA00023082"/>
    </source>
</evidence>
<accession>A0A412WUV8</accession>
<dbReference type="InterPro" id="IPR013249">
    <property type="entry name" value="RNA_pol_sigma70_r4_t2"/>
</dbReference>
<dbReference type="Gene3D" id="1.10.1740.10">
    <property type="match status" value="1"/>
</dbReference>
<dbReference type="EMBL" id="QRZA01000041">
    <property type="protein sequence ID" value="RGV31037.1"/>
    <property type="molecule type" value="Genomic_DNA"/>
</dbReference>
<gene>
    <name evidence="7" type="ORF">DWW18_18980</name>
    <name evidence="8" type="ORF">DWZ68_10440</name>
</gene>
<evidence type="ECO:0000259" key="5">
    <source>
        <dbReference type="Pfam" id="PF04542"/>
    </source>
</evidence>
<dbReference type="InterPro" id="IPR014284">
    <property type="entry name" value="RNA_pol_sigma-70_dom"/>
</dbReference>
<dbReference type="PANTHER" id="PTHR43133">
    <property type="entry name" value="RNA POLYMERASE ECF-TYPE SIGMA FACTO"/>
    <property type="match status" value="1"/>
</dbReference>
<comment type="similarity">
    <text evidence="1">Belongs to the sigma-70 factor family. ECF subfamily.</text>
</comment>
<dbReference type="Pfam" id="PF08281">
    <property type="entry name" value="Sigma70_r4_2"/>
    <property type="match status" value="1"/>
</dbReference>
<keyword evidence="2" id="KW-0805">Transcription regulation</keyword>
<dbReference type="GO" id="GO:0006352">
    <property type="term" value="P:DNA-templated transcription initiation"/>
    <property type="evidence" value="ECO:0007669"/>
    <property type="project" value="InterPro"/>
</dbReference>
<dbReference type="NCBIfam" id="TIGR02937">
    <property type="entry name" value="sigma70-ECF"/>
    <property type="match status" value="1"/>
</dbReference>
<name>A0A412WUV8_9BACT</name>
<dbReference type="PANTHER" id="PTHR43133:SF46">
    <property type="entry name" value="RNA POLYMERASE SIGMA-70 FACTOR ECF SUBFAMILY"/>
    <property type="match status" value="1"/>
</dbReference>
<evidence type="ECO:0000259" key="6">
    <source>
        <dbReference type="Pfam" id="PF08281"/>
    </source>
</evidence>
<comment type="caution">
    <text evidence="7">The sequence shown here is derived from an EMBL/GenBank/DDBJ whole genome shotgun (WGS) entry which is preliminary data.</text>
</comment>
<evidence type="ECO:0000313" key="7">
    <source>
        <dbReference type="EMBL" id="RGV31037.1"/>
    </source>
</evidence>
<dbReference type="SUPFAM" id="SSF88659">
    <property type="entry name" value="Sigma3 and sigma4 domains of RNA polymerase sigma factors"/>
    <property type="match status" value="1"/>
</dbReference>
<keyword evidence="4" id="KW-0804">Transcription</keyword>
<dbReference type="GO" id="GO:0003677">
    <property type="term" value="F:DNA binding"/>
    <property type="evidence" value="ECO:0007669"/>
    <property type="project" value="InterPro"/>
</dbReference>
<dbReference type="NCBIfam" id="TIGR02985">
    <property type="entry name" value="Sig70_bacteroi1"/>
    <property type="match status" value="1"/>
</dbReference>
<dbReference type="InterPro" id="IPR039425">
    <property type="entry name" value="RNA_pol_sigma-70-like"/>
</dbReference>
<feature type="domain" description="RNA polymerase sigma-70 region 2" evidence="5">
    <location>
        <begin position="16"/>
        <end position="80"/>
    </location>
</feature>
<dbReference type="Proteomes" id="UP000286038">
    <property type="component" value="Unassembled WGS sequence"/>
</dbReference>
<feature type="domain" description="RNA polymerase sigma factor 70 region 4 type 2" evidence="6">
    <location>
        <begin position="111"/>
        <end position="163"/>
    </location>
</feature>
<evidence type="ECO:0000256" key="1">
    <source>
        <dbReference type="ARBA" id="ARBA00010641"/>
    </source>
</evidence>
<dbReference type="InterPro" id="IPR013324">
    <property type="entry name" value="RNA_pol_sigma_r3/r4-like"/>
</dbReference>
<dbReference type="Gene3D" id="1.10.10.10">
    <property type="entry name" value="Winged helix-like DNA-binding domain superfamily/Winged helix DNA-binding domain"/>
    <property type="match status" value="1"/>
</dbReference>
<sequence>MDVLNVKQPEIFESVFHKYYASLCYFANKFVRDDEAARDIVQEVFLRFWESKGKFENQSALKSFLYSCVQNAALNYLEKLQVRAKANRRLGLKTPDEEDVFNFQVETDVFEEIFAAIDELPAECQRIFKMSYIEMLDIKTICERLDVAESTVKTQRQRAKKYLRERLQHLYPVVTLMFF</sequence>
<keyword evidence="3" id="KW-0731">Sigma factor</keyword>
<protein>
    <submittedName>
        <fullName evidence="7">RNA polymerase sigma-70 factor</fullName>
    </submittedName>
</protein>
<dbReference type="InterPro" id="IPR007627">
    <property type="entry name" value="RNA_pol_sigma70_r2"/>
</dbReference>
<dbReference type="AlphaFoldDB" id="A0A412WUV8"/>
<dbReference type="Proteomes" id="UP000283589">
    <property type="component" value="Unassembled WGS sequence"/>
</dbReference>
<evidence type="ECO:0000256" key="4">
    <source>
        <dbReference type="ARBA" id="ARBA00023163"/>
    </source>
</evidence>
<dbReference type="InterPro" id="IPR014327">
    <property type="entry name" value="RNA_pol_sigma70_bacteroid"/>
</dbReference>
<evidence type="ECO:0000313" key="8">
    <source>
        <dbReference type="EMBL" id="RHM42682.1"/>
    </source>
</evidence>
<reference evidence="9 10" key="1">
    <citation type="submission" date="2018-08" db="EMBL/GenBank/DDBJ databases">
        <title>A genome reference for cultivated species of the human gut microbiota.</title>
        <authorList>
            <person name="Zou Y."/>
            <person name="Xue W."/>
            <person name="Luo G."/>
        </authorList>
    </citation>
    <scope>NUCLEOTIDE SEQUENCE [LARGE SCALE GENOMIC DNA]</scope>
    <source>
        <strain evidence="7 9">AF14-49</strain>
        <strain evidence="8 10">AF34-33</strain>
    </source>
</reference>